<feature type="transmembrane region" description="Helical" evidence="6">
    <location>
        <begin position="244"/>
        <end position="268"/>
    </location>
</feature>
<comment type="subcellular location">
    <subcellularLocation>
        <location evidence="6">Cell membrane</location>
        <topology evidence="6">Multi-pass membrane protein</topology>
    </subcellularLocation>
    <subcellularLocation>
        <location evidence="1">Membrane</location>
        <topology evidence="1">Multi-pass membrane protein</topology>
    </subcellularLocation>
</comment>
<comment type="caution">
    <text evidence="7">The sequence shown here is derived from an EMBL/GenBank/DDBJ whole genome shotgun (WGS) entry which is preliminary data.</text>
</comment>
<keyword evidence="3 6" id="KW-0812">Transmembrane</keyword>
<dbReference type="EMBL" id="JARGDH010000005">
    <property type="protein sequence ID" value="KAL0266759.1"/>
    <property type="molecule type" value="Genomic_DNA"/>
</dbReference>
<gene>
    <name evidence="7" type="ORF">PYX00_009211</name>
</gene>
<dbReference type="GO" id="GO:0005886">
    <property type="term" value="C:plasma membrane"/>
    <property type="evidence" value="ECO:0007669"/>
    <property type="project" value="UniProtKB-SubCell"/>
</dbReference>
<keyword evidence="5 6" id="KW-0472">Membrane</keyword>
<dbReference type="InterPro" id="IPR007603">
    <property type="entry name" value="Choline_transptr-like"/>
</dbReference>
<comment type="function">
    <text evidence="6">Choline transporter.</text>
</comment>
<evidence type="ECO:0000256" key="6">
    <source>
        <dbReference type="RuleBase" id="RU368066"/>
    </source>
</evidence>
<proteinExistence type="inferred from homology"/>
<evidence type="ECO:0000256" key="1">
    <source>
        <dbReference type="ARBA" id="ARBA00004141"/>
    </source>
</evidence>
<protein>
    <recommendedName>
        <fullName evidence="6">Choline transporter-like protein</fullName>
    </recommendedName>
</protein>
<feature type="transmembrane region" description="Helical" evidence="6">
    <location>
        <begin position="495"/>
        <end position="513"/>
    </location>
</feature>
<evidence type="ECO:0000256" key="5">
    <source>
        <dbReference type="ARBA" id="ARBA00023136"/>
    </source>
</evidence>
<dbReference type="GO" id="GO:0022857">
    <property type="term" value="F:transmembrane transporter activity"/>
    <property type="evidence" value="ECO:0007669"/>
    <property type="project" value="UniProtKB-UniRule"/>
</dbReference>
<feature type="transmembrane region" description="Helical" evidence="6">
    <location>
        <begin position="38"/>
        <end position="60"/>
    </location>
</feature>
<dbReference type="PANTHER" id="PTHR12385">
    <property type="entry name" value="CHOLINE TRANSPORTER-LIKE (SLC FAMILY 44)"/>
    <property type="match status" value="1"/>
</dbReference>
<dbReference type="AlphaFoldDB" id="A0AAW2HA78"/>
<name>A0AAW2HA78_9NEOP</name>
<feature type="transmembrane region" description="Helical" evidence="6">
    <location>
        <begin position="297"/>
        <end position="323"/>
    </location>
</feature>
<evidence type="ECO:0000256" key="2">
    <source>
        <dbReference type="ARBA" id="ARBA00007168"/>
    </source>
</evidence>
<evidence type="ECO:0000256" key="3">
    <source>
        <dbReference type="ARBA" id="ARBA00022692"/>
    </source>
</evidence>
<sequence>MGACCSNEKVEAEEVRLGDGNGKAERVGSPKNRSCTDVIFLILMGVFAISVIGLVFYCSVNGDLNRIIHGYDNCANVCGVKNTPEKDPRFACKGADHTTRPFLLIREAGRAVINPINVRRECVSNCTNYSGFREFLNRCIPLPSSETIDSFFSKTGLADFLHEASEDLHLCWREIVYLGLIAFAFSIILFLLFRFFIGFVIWLVLIGVVIASVGGAFFLWLLWKSARDELKEKNDESVLGRRTVNTYLVYAILATVSAVVIVLVVLIMRKRIALVAQLFKEAGKALNSMPLLLVQPIITFVALAAVVIVWFYFTLLIQSAGYINVRGNENLYYKKDFAMKFSRWYNLLGLFWFSQFVIGCQHMIVAGAVSKWFFTRNKDDLGVPICRSACNLVTYHLGTVALGSFLIAIVQLIRSILATVQKTLRGTKNKCLESVASGCQCCLYCFEKILKYLSRNAYIETAMYGMPFCRAGQQAFKQLTNNALRVAAINSVGDFVLFLGKALIVTATVLIGIEMLKGKEGVLHIWIPLSVAGVFAYLVSHCFITIYEMVIDTIFLCFCEDCELNDGISKPYFMSRGLLEFVENSKKALAITNDK</sequence>
<evidence type="ECO:0000256" key="4">
    <source>
        <dbReference type="ARBA" id="ARBA00022989"/>
    </source>
</evidence>
<comment type="similarity">
    <text evidence="2 6">Belongs to the CTL (choline transporter-like) family.</text>
</comment>
<feature type="transmembrane region" description="Helical" evidence="6">
    <location>
        <begin position="175"/>
        <end position="193"/>
    </location>
</feature>
<organism evidence="7">
    <name type="scientific">Menopon gallinae</name>
    <name type="common">poultry shaft louse</name>
    <dbReference type="NCBI Taxonomy" id="328185"/>
    <lineage>
        <taxon>Eukaryota</taxon>
        <taxon>Metazoa</taxon>
        <taxon>Ecdysozoa</taxon>
        <taxon>Arthropoda</taxon>
        <taxon>Hexapoda</taxon>
        <taxon>Insecta</taxon>
        <taxon>Pterygota</taxon>
        <taxon>Neoptera</taxon>
        <taxon>Paraneoptera</taxon>
        <taxon>Psocodea</taxon>
        <taxon>Troctomorpha</taxon>
        <taxon>Phthiraptera</taxon>
        <taxon>Amblycera</taxon>
        <taxon>Menoponidae</taxon>
        <taxon>Menopon</taxon>
    </lineage>
</organism>
<feature type="transmembrane region" description="Helical" evidence="6">
    <location>
        <begin position="393"/>
        <end position="413"/>
    </location>
</feature>
<dbReference type="PANTHER" id="PTHR12385:SF96">
    <property type="entry name" value="CHOLINE TRANSPORTER-LIKE PROTEIN"/>
    <property type="match status" value="1"/>
</dbReference>
<feature type="transmembrane region" description="Helical" evidence="6">
    <location>
        <begin position="344"/>
        <end position="373"/>
    </location>
</feature>
<keyword evidence="4 6" id="KW-1133">Transmembrane helix</keyword>
<accession>A0AAW2HA78</accession>
<evidence type="ECO:0000313" key="7">
    <source>
        <dbReference type="EMBL" id="KAL0266759.1"/>
    </source>
</evidence>
<reference evidence="7" key="1">
    <citation type="journal article" date="2024" name="Gigascience">
        <title>Chromosome-level genome of the poultry shaft louse Menopon gallinae provides insight into the host-switching and adaptive evolution of parasitic lice.</title>
        <authorList>
            <person name="Xu Y."/>
            <person name="Ma L."/>
            <person name="Liu S."/>
            <person name="Liang Y."/>
            <person name="Liu Q."/>
            <person name="He Z."/>
            <person name="Tian L."/>
            <person name="Duan Y."/>
            <person name="Cai W."/>
            <person name="Li H."/>
            <person name="Song F."/>
        </authorList>
    </citation>
    <scope>NUCLEOTIDE SEQUENCE</scope>
    <source>
        <strain evidence="7">Cailab_2023a</strain>
    </source>
</reference>
<feature type="transmembrane region" description="Helical" evidence="6">
    <location>
        <begin position="525"/>
        <end position="547"/>
    </location>
</feature>
<feature type="transmembrane region" description="Helical" evidence="6">
    <location>
        <begin position="199"/>
        <end position="223"/>
    </location>
</feature>
<dbReference type="Pfam" id="PF04515">
    <property type="entry name" value="Choline_transpo"/>
    <property type="match status" value="1"/>
</dbReference>